<protein>
    <submittedName>
        <fullName evidence="7">(Mediterranean fruit fly) hypothetical protein</fullName>
    </submittedName>
</protein>
<dbReference type="GO" id="GO:0016460">
    <property type="term" value="C:myosin II complex"/>
    <property type="evidence" value="ECO:0007669"/>
    <property type="project" value="TreeGrafter"/>
</dbReference>
<dbReference type="PANTHER" id="PTHR23048:SF59">
    <property type="entry name" value="EF-HAND SUPERFAMILY PROTEIN"/>
    <property type="match status" value="1"/>
</dbReference>
<feature type="domain" description="EF-hand" evidence="6">
    <location>
        <begin position="9"/>
        <end position="44"/>
    </location>
</feature>
<keyword evidence="1" id="KW-0479">Metal-binding</keyword>
<keyword evidence="3" id="KW-0106">Calcium</keyword>
<comment type="similarity">
    <text evidence="5">Belongs to the troponin C family.</text>
</comment>
<dbReference type="InterPro" id="IPR050230">
    <property type="entry name" value="CALM/Myosin/TropC-like"/>
</dbReference>
<dbReference type="PROSITE" id="PS00018">
    <property type="entry name" value="EF_HAND_1"/>
    <property type="match status" value="1"/>
</dbReference>
<dbReference type="Proteomes" id="UP000606786">
    <property type="component" value="Unassembled WGS sequence"/>
</dbReference>
<comment type="caution">
    <text evidence="7">The sequence shown here is derived from an EMBL/GenBank/DDBJ whole genome shotgun (WGS) entry which is preliminary data.</text>
</comment>
<dbReference type="PROSITE" id="PS50222">
    <property type="entry name" value="EF_HAND_2"/>
    <property type="match status" value="4"/>
</dbReference>
<keyword evidence="4" id="KW-0514">Muscle protein</keyword>
<name>A0A811VGQ1_CERCA</name>
<dbReference type="InterPro" id="IPR018247">
    <property type="entry name" value="EF_Hand_1_Ca_BS"/>
</dbReference>
<evidence type="ECO:0000256" key="1">
    <source>
        <dbReference type="ARBA" id="ARBA00022723"/>
    </source>
</evidence>
<gene>
    <name evidence="7" type="ORF">CCAP1982_LOCUS23012</name>
</gene>
<dbReference type="AlphaFoldDB" id="A0A811VGQ1"/>
<dbReference type="InterPro" id="IPR011992">
    <property type="entry name" value="EF-hand-dom_pair"/>
</dbReference>
<evidence type="ECO:0000313" key="7">
    <source>
        <dbReference type="EMBL" id="CAD7015055.1"/>
    </source>
</evidence>
<dbReference type="GO" id="GO:0005509">
    <property type="term" value="F:calcium ion binding"/>
    <property type="evidence" value="ECO:0007669"/>
    <property type="project" value="InterPro"/>
</dbReference>
<dbReference type="FunFam" id="1.10.238.10:FF:000103">
    <property type="entry name" value="Troponin C Ib"/>
    <property type="match status" value="1"/>
</dbReference>
<evidence type="ECO:0000256" key="2">
    <source>
        <dbReference type="ARBA" id="ARBA00022737"/>
    </source>
</evidence>
<dbReference type="Pfam" id="PF13499">
    <property type="entry name" value="EF-hand_7"/>
    <property type="match status" value="2"/>
</dbReference>
<keyword evidence="2" id="KW-0677">Repeat</keyword>
<feature type="domain" description="EF-hand" evidence="6">
    <location>
        <begin position="122"/>
        <end position="157"/>
    </location>
</feature>
<reference evidence="7" key="1">
    <citation type="submission" date="2020-11" db="EMBL/GenBank/DDBJ databases">
        <authorList>
            <person name="Whitehead M."/>
        </authorList>
    </citation>
    <scope>NUCLEOTIDE SEQUENCE</scope>
    <source>
        <strain evidence="7">EGII</strain>
    </source>
</reference>
<evidence type="ECO:0000256" key="4">
    <source>
        <dbReference type="ARBA" id="ARBA00023179"/>
    </source>
</evidence>
<sequence>MTEAEYDKEQLRIMRNAFKAFDHDERGYIEYKDVQTIVEILGQKLDDKAIKALIKEVDKANSGKLDFSQFCKLAARFVEVEDDAPALVSELKEAFRVYDKEGKGYLTVQVLRDILRELDDKLSASDLDMIIEEIDADGSGTVDFDEFLQVMTGKNFYDLTFNRQFVFAAKAPSRHCWTPTCRARDCPTRRLRLHRRIEWHFERLFEQMWRPLHAWHRPLNALSCSSVACDVKPALANTSRHTAVNVQNETTTIANKRNVKFTQTTDVQTESEIEIPPPQSCSGCYHSTFRPRFPKWVPIFTLYRELVQNPFRRRSRLMITHN</sequence>
<feature type="domain" description="EF-hand" evidence="6">
    <location>
        <begin position="86"/>
        <end position="121"/>
    </location>
</feature>
<dbReference type="SUPFAM" id="SSF47473">
    <property type="entry name" value="EF-hand"/>
    <property type="match status" value="1"/>
</dbReference>
<dbReference type="InterPro" id="IPR002048">
    <property type="entry name" value="EF_hand_dom"/>
</dbReference>
<dbReference type="Gene3D" id="1.10.238.10">
    <property type="entry name" value="EF-hand"/>
    <property type="match status" value="2"/>
</dbReference>
<dbReference type="SMART" id="SM00054">
    <property type="entry name" value="EFh"/>
    <property type="match status" value="4"/>
</dbReference>
<keyword evidence="8" id="KW-1185">Reference proteome</keyword>
<evidence type="ECO:0000259" key="6">
    <source>
        <dbReference type="PROSITE" id="PS50222"/>
    </source>
</evidence>
<feature type="domain" description="EF-hand" evidence="6">
    <location>
        <begin position="45"/>
        <end position="80"/>
    </location>
</feature>
<proteinExistence type="inferred from homology"/>
<evidence type="ECO:0000313" key="8">
    <source>
        <dbReference type="Proteomes" id="UP000606786"/>
    </source>
</evidence>
<organism evidence="7 8">
    <name type="scientific">Ceratitis capitata</name>
    <name type="common">Mediterranean fruit fly</name>
    <name type="synonym">Tephritis capitata</name>
    <dbReference type="NCBI Taxonomy" id="7213"/>
    <lineage>
        <taxon>Eukaryota</taxon>
        <taxon>Metazoa</taxon>
        <taxon>Ecdysozoa</taxon>
        <taxon>Arthropoda</taxon>
        <taxon>Hexapoda</taxon>
        <taxon>Insecta</taxon>
        <taxon>Pterygota</taxon>
        <taxon>Neoptera</taxon>
        <taxon>Endopterygota</taxon>
        <taxon>Diptera</taxon>
        <taxon>Brachycera</taxon>
        <taxon>Muscomorpha</taxon>
        <taxon>Tephritoidea</taxon>
        <taxon>Tephritidae</taxon>
        <taxon>Ceratitis</taxon>
        <taxon>Ceratitis</taxon>
    </lineage>
</organism>
<dbReference type="CDD" id="cd00051">
    <property type="entry name" value="EFh"/>
    <property type="match status" value="2"/>
</dbReference>
<dbReference type="OrthoDB" id="26525at2759"/>
<evidence type="ECO:0000256" key="5">
    <source>
        <dbReference type="ARBA" id="ARBA00038202"/>
    </source>
</evidence>
<dbReference type="EMBL" id="CAJHJT010000056">
    <property type="protein sequence ID" value="CAD7015055.1"/>
    <property type="molecule type" value="Genomic_DNA"/>
</dbReference>
<evidence type="ECO:0000256" key="3">
    <source>
        <dbReference type="ARBA" id="ARBA00022837"/>
    </source>
</evidence>
<dbReference type="PANTHER" id="PTHR23048">
    <property type="entry name" value="MYOSIN LIGHT CHAIN 1, 3"/>
    <property type="match status" value="1"/>
</dbReference>
<accession>A0A811VGQ1</accession>